<dbReference type="EMBL" id="CP009819">
    <property type="protein sequence ID" value="ATZ57679.1"/>
    <property type="molecule type" value="Genomic_DNA"/>
</dbReference>
<organism evidence="3 4">
    <name type="scientific">Botryotinia fuckeliana (strain B05.10)</name>
    <name type="common">Noble rot fungus</name>
    <name type="synonym">Botrytis cinerea</name>
    <dbReference type="NCBI Taxonomy" id="332648"/>
    <lineage>
        <taxon>Eukaryota</taxon>
        <taxon>Fungi</taxon>
        <taxon>Dikarya</taxon>
        <taxon>Ascomycota</taxon>
        <taxon>Pezizomycotina</taxon>
        <taxon>Leotiomycetes</taxon>
        <taxon>Helotiales</taxon>
        <taxon>Sclerotiniaceae</taxon>
        <taxon>Botrytis</taxon>
    </lineage>
</organism>
<evidence type="ECO:0000313" key="3">
    <source>
        <dbReference type="EMBL" id="ATZ57679.1"/>
    </source>
</evidence>
<reference evidence="3 4" key="2">
    <citation type="journal article" date="2012" name="Eukaryot. Cell">
        <title>Genome update of Botrytis cinerea strains B05.10 and T4.</title>
        <authorList>
            <person name="Staats M."/>
            <person name="van Kan J.A."/>
        </authorList>
    </citation>
    <scope>NUCLEOTIDE SEQUENCE [LARGE SCALE GENOMIC DNA]</scope>
    <source>
        <strain evidence="3 4">B05.10</strain>
    </source>
</reference>
<feature type="region of interest" description="Disordered" evidence="2">
    <location>
        <begin position="1"/>
        <end position="208"/>
    </location>
</feature>
<protein>
    <submittedName>
        <fullName evidence="3">Uncharacterized protein</fullName>
    </submittedName>
</protein>
<evidence type="ECO:0000313" key="4">
    <source>
        <dbReference type="Proteomes" id="UP000001798"/>
    </source>
</evidence>
<gene>
    <name evidence="3" type="ORF">BCIN_15g02300</name>
</gene>
<dbReference type="AlphaFoldDB" id="A0A384K4C3"/>
<evidence type="ECO:0000256" key="1">
    <source>
        <dbReference type="SAM" id="Coils"/>
    </source>
</evidence>
<dbReference type="RefSeq" id="XP_001549570.1">
    <property type="nucleotide sequence ID" value="XM_001549520.2"/>
</dbReference>
<keyword evidence="1" id="KW-0175">Coiled coil</keyword>
<feature type="compositionally biased region" description="Basic and acidic residues" evidence="2">
    <location>
        <begin position="70"/>
        <end position="104"/>
    </location>
</feature>
<dbReference type="Proteomes" id="UP000001798">
    <property type="component" value="Chromosome 15"/>
</dbReference>
<feature type="compositionally biased region" description="Polar residues" evidence="2">
    <location>
        <begin position="1"/>
        <end position="12"/>
    </location>
</feature>
<dbReference type="OMA" id="RWENTAD"/>
<reference evidence="3 4" key="3">
    <citation type="journal article" date="2017" name="Mol. Plant Pathol.">
        <title>A gapless genome sequence of the fungus Botrytis cinerea.</title>
        <authorList>
            <person name="Van Kan J.A."/>
            <person name="Stassen J.H."/>
            <person name="Mosbach A."/>
            <person name="Van Der Lee T.A."/>
            <person name="Faino L."/>
            <person name="Farmer A.D."/>
            <person name="Papasotiriou D.G."/>
            <person name="Zhou S."/>
            <person name="Seidl M.F."/>
            <person name="Cottam E."/>
            <person name="Edel D."/>
            <person name="Hahn M."/>
            <person name="Schwartz D.C."/>
            <person name="Dietrich R.A."/>
            <person name="Widdison S."/>
            <person name="Scalliet G."/>
        </authorList>
    </citation>
    <scope>NUCLEOTIDE SEQUENCE [LARGE SCALE GENOMIC DNA]</scope>
    <source>
        <strain evidence="3 4">B05.10</strain>
    </source>
</reference>
<reference evidence="3 4" key="1">
    <citation type="journal article" date="2011" name="PLoS Genet.">
        <title>Genomic analysis of the necrotrophic fungal pathogens Sclerotinia sclerotiorum and Botrytis cinerea.</title>
        <authorList>
            <person name="Amselem J."/>
            <person name="Cuomo C.A."/>
            <person name="van Kan J.A."/>
            <person name="Viaud M."/>
            <person name="Benito E.P."/>
            <person name="Couloux A."/>
            <person name="Coutinho P.M."/>
            <person name="de Vries R.P."/>
            <person name="Dyer P.S."/>
            <person name="Fillinger S."/>
            <person name="Fournier E."/>
            <person name="Gout L."/>
            <person name="Hahn M."/>
            <person name="Kohn L."/>
            <person name="Lapalu N."/>
            <person name="Plummer K.M."/>
            <person name="Pradier J.M."/>
            <person name="Quevillon E."/>
            <person name="Sharon A."/>
            <person name="Simon A."/>
            <person name="ten Have A."/>
            <person name="Tudzynski B."/>
            <person name="Tudzynski P."/>
            <person name="Wincker P."/>
            <person name="Andrew M."/>
            <person name="Anthouard V."/>
            <person name="Beever R.E."/>
            <person name="Beffa R."/>
            <person name="Benoit I."/>
            <person name="Bouzid O."/>
            <person name="Brault B."/>
            <person name="Chen Z."/>
            <person name="Choquer M."/>
            <person name="Collemare J."/>
            <person name="Cotton P."/>
            <person name="Danchin E.G."/>
            <person name="Da Silva C."/>
            <person name="Gautier A."/>
            <person name="Giraud C."/>
            <person name="Giraud T."/>
            <person name="Gonzalez C."/>
            <person name="Grossetete S."/>
            <person name="Guldener U."/>
            <person name="Henrissat B."/>
            <person name="Howlett B.J."/>
            <person name="Kodira C."/>
            <person name="Kretschmer M."/>
            <person name="Lappartient A."/>
            <person name="Leroch M."/>
            <person name="Levis C."/>
            <person name="Mauceli E."/>
            <person name="Neuveglise C."/>
            <person name="Oeser B."/>
            <person name="Pearson M."/>
            <person name="Poulain J."/>
            <person name="Poussereau N."/>
            <person name="Quesneville H."/>
            <person name="Rascle C."/>
            <person name="Schumacher J."/>
            <person name="Segurens B."/>
            <person name="Sexton A."/>
            <person name="Silva E."/>
            <person name="Sirven C."/>
            <person name="Soanes D.M."/>
            <person name="Talbot N.J."/>
            <person name="Templeton M."/>
            <person name="Yandava C."/>
            <person name="Yarden O."/>
            <person name="Zeng Q."/>
            <person name="Rollins J.A."/>
            <person name="Lebrun M.H."/>
            <person name="Dickman M."/>
        </authorList>
    </citation>
    <scope>NUCLEOTIDE SEQUENCE [LARGE SCALE GENOMIC DNA]</scope>
    <source>
        <strain evidence="3 4">B05.10</strain>
    </source>
</reference>
<evidence type="ECO:0000256" key="2">
    <source>
        <dbReference type="SAM" id="MobiDB-lite"/>
    </source>
</evidence>
<accession>A0A384K4C3</accession>
<dbReference type="KEGG" id="bfu:BCIN_15g02300"/>
<keyword evidence="4" id="KW-1185">Reference proteome</keyword>
<proteinExistence type="predicted"/>
<name>A0A384K4C3_BOTFB</name>
<sequence>MRPGSILQNYTGPSPDYGGTPIGQRRSSSTTKAVPRRGETLADELAGLSSFGSSSSSSEDETGNQGSKRRSPETPLELKARLQTERLLERHNKYLKDHNVRKEVGSQQPEQVSAREPEALSKAQKRLSQPGGAKLAKPAQPFSKEPPWKAQKRLSQLGTAERENAKAAKPSPEEPLSIAQKRVWQPENARSKTKTPQQPPRSVALGGRYMPVEEANLAPRRVPGPVRTVKPDPLSNGVFATISREYGWGWLRWPIVALVLAVVAFYLSRWDQENQLAKDGYKRNAEERLKTKFKVKAERANGDAVIATSSAIHDVAKILLDEDRILGKLNDSPFNQAALSIEALRREILEGEGNKSQPLFLTIDKFIEKNREVDHAWRSFLGQQIEATAELTGIFDGYARNSGFGEDFPNWIRAAHNITNHDFTGIPQKTYQEGEQILCQILGRKKGPNCASNGKMLKDFYNDLRQGIEKPTIKIPPNTFEAYSAATTDIAKAIKSVLKRWENTADKIEAARVLYKDEHAIGNVEKVVESLEKTSNSLTKAMSSLLVEKTGDPEFPAAIKRLAEAKVWAKTLQ</sequence>
<feature type="coiled-coil region" evidence="1">
    <location>
        <begin position="491"/>
        <end position="518"/>
    </location>
</feature>
<dbReference type="OrthoDB" id="3546285at2759"/>
<dbReference type="GeneID" id="5430062"/>
<dbReference type="VEuPathDB" id="FungiDB:Bcin15g02300"/>